<dbReference type="PANTHER" id="PTHR42705">
    <property type="entry name" value="BIFUNCTIONAL NON-HOMOLOGOUS END JOINING PROTEIN LIGD"/>
    <property type="match status" value="1"/>
</dbReference>
<sequence>MPDRLERYRAMRDPGRTPEPFGGGAPGEDGSGSARAFVVQKHAARRLHWDFRLELGGTLRSWAVPKGPSADPSDRRMAIEVEDHPVEYADFEGIIPAGNYGAGAVIVWDRGAWWPVGDPEDGLARGKLVFRLRGHKLRGEWTLVRTRAGDGGKRQWLLLKHRGDPFAGPGRPFPEASVLSGRTVEELAAGTSRAEAAAREAARLGAPARPLPRRGPAPMAPGARRAPFDRAGWLFEVAQGGQRVSARREGTGAVLRSPQGEDLGPRFPEVALAVALLPGDPVLDGELVVLDDEGRASAEALEARARTGASAAAGAALQRPATLFAFDLLALGGRDLRALALADRKRLLAEVAPAVGSVRFAGHVEREGKALHREAADRGLPGVLARRAAAPYRSGRSADWVLVPAARSAAPRPPAPRPRGDAPAATGAVPVERTVNVVHPEKVWFPEDGITKGELVAYHRAIAPFMLPYLADRPLVLTRFPEGIHGRSFLQEDAPAWRPRWLRAATVHAGEGGRTLDHLLVDDADGLAWLVDQGAIPLDVLAGRAGALERPDWCVLELDAGDAPFAQGVRVARALHALCDAAGLPSHVKTTGERGLHVLVPLGGQLTHAQARTLAELLARTVEAELPDLATTARTAAARGGRVHVDALRNGHGTAIAAPYTVRPRPGAPVSTPLRWSEVNARLDPARFTVRTVPARVARLGRDPLGPVLTERPDLLRALARLRARPGAVGCGRPARSAPFVTRRTPGDATRRRARRLVVPARMWGQVAEPRPGGDFAAMCRPTRNRSRQ</sequence>
<dbReference type="InterPro" id="IPR012310">
    <property type="entry name" value="DNA_ligase_ATP-dep_cent"/>
</dbReference>
<dbReference type="RefSeq" id="WP_012632290.1">
    <property type="nucleotide sequence ID" value="NC_011891.1"/>
</dbReference>
<dbReference type="NCBIfam" id="TIGR02777">
    <property type="entry name" value="LigD_PE_dom"/>
    <property type="match status" value="1"/>
</dbReference>
<dbReference type="SUPFAM" id="SSF56091">
    <property type="entry name" value="DNA ligase/mRNA capping enzyme, catalytic domain"/>
    <property type="match status" value="1"/>
</dbReference>
<dbReference type="Pfam" id="PF01068">
    <property type="entry name" value="DNA_ligase_A_M"/>
    <property type="match status" value="1"/>
</dbReference>
<dbReference type="PANTHER" id="PTHR42705:SF2">
    <property type="entry name" value="BIFUNCTIONAL NON-HOMOLOGOUS END JOINING PROTEIN LIGD"/>
    <property type="match status" value="1"/>
</dbReference>
<evidence type="ECO:0000313" key="6">
    <source>
        <dbReference type="Proteomes" id="UP000007089"/>
    </source>
</evidence>
<dbReference type="KEGG" id="acp:A2cp1_0935"/>
<name>B8JEG0_ANAD2</name>
<dbReference type="HOGENOM" id="CLU_008325_0_2_7"/>
<dbReference type="GO" id="GO:0005524">
    <property type="term" value="F:ATP binding"/>
    <property type="evidence" value="ECO:0007669"/>
    <property type="project" value="InterPro"/>
</dbReference>
<feature type="domain" description="ATP-dependent DNA ligase family profile" evidence="2">
    <location>
        <begin position="231"/>
        <end position="401"/>
    </location>
</feature>
<dbReference type="GO" id="GO:0003910">
    <property type="term" value="F:DNA ligase (ATP) activity"/>
    <property type="evidence" value="ECO:0007669"/>
    <property type="project" value="InterPro"/>
</dbReference>
<reference evidence="5" key="1">
    <citation type="submission" date="2009-01" db="EMBL/GenBank/DDBJ databases">
        <title>Complete sequence of Anaeromyxobacter dehalogenans 2CP-1.</title>
        <authorList>
            <consortium name="US DOE Joint Genome Institute"/>
            <person name="Lucas S."/>
            <person name="Copeland A."/>
            <person name="Lapidus A."/>
            <person name="Glavina del Rio T."/>
            <person name="Dalin E."/>
            <person name="Tice H."/>
            <person name="Bruce D."/>
            <person name="Goodwin L."/>
            <person name="Pitluck S."/>
            <person name="Saunders E."/>
            <person name="Brettin T."/>
            <person name="Detter J.C."/>
            <person name="Han C."/>
            <person name="Larimer F."/>
            <person name="Land M."/>
            <person name="Hauser L."/>
            <person name="Kyrpides N."/>
            <person name="Ovchinnikova G."/>
            <person name="Beliaev A.S."/>
            <person name="Richardson P."/>
        </authorList>
    </citation>
    <scope>NUCLEOTIDE SEQUENCE</scope>
    <source>
        <strain evidence="5">2CP-1</strain>
    </source>
</reference>
<dbReference type="AlphaFoldDB" id="B8JEG0"/>
<evidence type="ECO:0000259" key="2">
    <source>
        <dbReference type="Pfam" id="PF01068"/>
    </source>
</evidence>
<feature type="region of interest" description="Disordered" evidence="1">
    <location>
        <begin position="728"/>
        <end position="749"/>
    </location>
</feature>
<dbReference type="Pfam" id="PF21686">
    <property type="entry name" value="LigD_Prim-Pol"/>
    <property type="match status" value="1"/>
</dbReference>
<feature type="region of interest" description="Disordered" evidence="1">
    <location>
        <begin position="1"/>
        <end position="32"/>
    </location>
</feature>
<dbReference type="Proteomes" id="UP000007089">
    <property type="component" value="Chromosome"/>
</dbReference>
<dbReference type="Gene3D" id="3.30.1490.70">
    <property type="match status" value="1"/>
</dbReference>
<evidence type="ECO:0000259" key="4">
    <source>
        <dbReference type="Pfam" id="PF21686"/>
    </source>
</evidence>
<dbReference type="InterPro" id="IPR052171">
    <property type="entry name" value="NHEJ_LigD"/>
</dbReference>
<evidence type="ECO:0000259" key="3">
    <source>
        <dbReference type="Pfam" id="PF13298"/>
    </source>
</evidence>
<keyword evidence="6" id="KW-1185">Reference proteome</keyword>
<feature type="compositionally biased region" description="Basic and acidic residues" evidence="1">
    <location>
        <begin position="1"/>
        <end position="16"/>
    </location>
</feature>
<protein>
    <submittedName>
        <fullName evidence="5">DNA ligase D, 3'-phosphoesterase domain protein</fullName>
    </submittedName>
</protein>
<dbReference type="InterPro" id="IPR014145">
    <property type="entry name" value="LigD_pol_dom"/>
</dbReference>
<dbReference type="Pfam" id="PF13298">
    <property type="entry name" value="LigD_N"/>
    <property type="match status" value="1"/>
</dbReference>
<evidence type="ECO:0000256" key="1">
    <source>
        <dbReference type="SAM" id="MobiDB-lite"/>
    </source>
</evidence>
<accession>B8JEG0</accession>
<dbReference type="EMBL" id="CP001359">
    <property type="protein sequence ID" value="ACL64286.1"/>
    <property type="molecule type" value="Genomic_DNA"/>
</dbReference>
<dbReference type="Gene3D" id="3.30.470.30">
    <property type="entry name" value="DNA ligase/mRNA capping enzyme"/>
    <property type="match status" value="1"/>
</dbReference>
<dbReference type="Gene3D" id="3.90.920.10">
    <property type="entry name" value="DNA primase, PRIM domain"/>
    <property type="match status" value="1"/>
</dbReference>
<dbReference type="CDD" id="cd07906">
    <property type="entry name" value="Adenylation_DNA_ligase_LigD_LigC"/>
    <property type="match status" value="1"/>
</dbReference>
<dbReference type="InterPro" id="IPR014144">
    <property type="entry name" value="LigD_PE_domain"/>
</dbReference>
<feature type="compositionally biased region" description="Gly residues" evidence="1">
    <location>
        <begin position="21"/>
        <end position="30"/>
    </location>
</feature>
<dbReference type="GO" id="GO:0006310">
    <property type="term" value="P:DNA recombination"/>
    <property type="evidence" value="ECO:0007669"/>
    <property type="project" value="InterPro"/>
</dbReference>
<evidence type="ECO:0000313" key="5">
    <source>
        <dbReference type="EMBL" id="ACL64286.1"/>
    </source>
</evidence>
<feature type="domain" description="DNA ligase D 3'-phosphoesterase" evidence="3">
    <location>
        <begin position="40"/>
        <end position="145"/>
    </location>
</feature>
<keyword evidence="5" id="KW-0436">Ligase</keyword>
<proteinExistence type="predicted"/>
<gene>
    <name evidence="5" type="ordered locus">A2cp1_0935</name>
</gene>
<dbReference type="GO" id="GO:0006281">
    <property type="term" value="P:DNA repair"/>
    <property type="evidence" value="ECO:0007669"/>
    <property type="project" value="InterPro"/>
</dbReference>
<organism evidence="5 6">
    <name type="scientific">Anaeromyxobacter dehalogenans (strain ATCC BAA-258 / DSM 21875 / 2CP-1)</name>
    <dbReference type="NCBI Taxonomy" id="455488"/>
    <lineage>
        <taxon>Bacteria</taxon>
        <taxon>Pseudomonadati</taxon>
        <taxon>Myxococcota</taxon>
        <taxon>Myxococcia</taxon>
        <taxon>Myxococcales</taxon>
        <taxon>Cystobacterineae</taxon>
        <taxon>Anaeromyxobacteraceae</taxon>
        <taxon>Anaeromyxobacter</taxon>
    </lineage>
</organism>
<feature type="domain" description="DNA ligase D polymerase" evidence="4">
    <location>
        <begin position="451"/>
        <end position="704"/>
    </location>
</feature>